<comment type="caution">
    <text evidence="4">The sequence shown here is derived from an EMBL/GenBank/DDBJ whole genome shotgun (WGS) entry which is preliminary data.</text>
</comment>
<dbReference type="PROSITE" id="PS01124">
    <property type="entry name" value="HTH_ARAC_FAMILY_2"/>
    <property type="match status" value="1"/>
</dbReference>
<proteinExistence type="predicted"/>
<evidence type="ECO:0000256" key="2">
    <source>
        <dbReference type="ARBA" id="ARBA00023163"/>
    </source>
</evidence>
<keyword evidence="1" id="KW-0805">Transcription regulation</keyword>
<dbReference type="EMBL" id="JABAIL010000003">
    <property type="protein sequence ID" value="NLR91520.1"/>
    <property type="molecule type" value="Genomic_DNA"/>
</dbReference>
<dbReference type="GO" id="GO:0003700">
    <property type="term" value="F:DNA-binding transcription factor activity"/>
    <property type="evidence" value="ECO:0007669"/>
    <property type="project" value="InterPro"/>
</dbReference>
<dbReference type="InterPro" id="IPR018060">
    <property type="entry name" value="HTH_AraC"/>
</dbReference>
<keyword evidence="5" id="KW-1185">Reference proteome</keyword>
<evidence type="ECO:0000256" key="1">
    <source>
        <dbReference type="ARBA" id="ARBA00023015"/>
    </source>
</evidence>
<name>A0A7X8XVX7_9BACT</name>
<reference evidence="4 5" key="1">
    <citation type="submission" date="2020-04" db="EMBL/GenBank/DDBJ databases">
        <title>Flammeovirga sp. SR4, a novel species isolated from seawater.</title>
        <authorList>
            <person name="Wang X."/>
        </authorList>
    </citation>
    <scope>NUCLEOTIDE SEQUENCE [LARGE SCALE GENOMIC DNA]</scope>
    <source>
        <strain evidence="4 5">SR4</strain>
    </source>
</reference>
<dbReference type="AlphaFoldDB" id="A0A7X8XVX7"/>
<dbReference type="Proteomes" id="UP000585050">
    <property type="component" value="Unassembled WGS sequence"/>
</dbReference>
<evidence type="ECO:0000313" key="5">
    <source>
        <dbReference type="Proteomes" id="UP000585050"/>
    </source>
</evidence>
<dbReference type="PANTHER" id="PTHR47893">
    <property type="entry name" value="REGULATORY PROTEIN PCHR"/>
    <property type="match status" value="1"/>
</dbReference>
<evidence type="ECO:0000313" key="4">
    <source>
        <dbReference type="EMBL" id="NLR91520.1"/>
    </source>
</evidence>
<dbReference type="RefSeq" id="WP_168882239.1">
    <property type="nucleotide sequence ID" value="NZ_JABAIL010000003.1"/>
</dbReference>
<dbReference type="PANTHER" id="PTHR47893:SF1">
    <property type="entry name" value="REGULATORY PROTEIN PCHR"/>
    <property type="match status" value="1"/>
</dbReference>
<dbReference type="InterPro" id="IPR009057">
    <property type="entry name" value="Homeodomain-like_sf"/>
</dbReference>
<dbReference type="Pfam" id="PF12833">
    <property type="entry name" value="HTH_18"/>
    <property type="match status" value="1"/>
</dbReference>
<protein>
    <submittedName>
        <fullName evidence="4">Helix-turn-helix transcriptional regulator</fullName>
    </submittedName>
</protein>
<gene>
    <name evidence="4" type="ORF">HGP29_09900</name>
</gene>
<dbReference type="SUPFAM" id="SSF46689">
    <property type="entry name" value="Homeodomain-like"/>
    <property type="match status" value="1"/>
</dbReference>
<accession>A0A7X8XVX7</accession>
<sequence>MIQDILEQWNTNFNGRVIDNTFIFDNEIGEGKVEGFLLTERLQLFRTYMSLKKEVANSTLTFADDEQFITIMFADTSSILFESDEEICLKEGALMTNDKREIQWKLPVNKSIRLLNFRVQKSYFQQLVDRVPSLKEIFPESTSFLVFEEMNQVMKGTYYRILEIQQSPFYKELIYSCGSYLFHLLLEQISKKAEVKKEGDLTLNIKGVFQARQMIDTKNGIGVNIDLLSKECGISKSHLSYNFTKTFGVSIYQYILKIKLEEAQRLLLKGDKTNAMIAMDLEFSSSSHFTMAFKKTFGLTPKEYQKKQR</sequence>
<organism evidence="4 5">
    <name type="scientific">Flammeovirga agarivorans</name>
    <dbReference type="NCBI Taxonomy" id="2726742"/>
    <lineage>
        <taxon>Bacteria</taxon>
        <taxon>Pseudomonadati</taxon>
        <taxon>Bacteroidota</taxon>
        <taxon>Cytophagia</taxon>
        <taxon>Cytophagales</taxon>
        <taxon>Flammeovirgaceae</taxon>
        <taxon>Flammeovirga</taxon>
    </lineage>
</organism>
<dbReference type="GO" id="GO:0043565">
    <property type="term" value="F:sequence-specific DNA binding"/>
    <property type="evidence" value="ECO:0007669"/>
    <property type="project" value="InterPro"/>
</dbReference>
<evidence type="ECO:0000259" key="3">
    <source>
        <dbReference type="PROSITE" id="PS01124"/>
    </source>
</evidence>
<dbReference type="SMART" id="SM00342">
    <property type="entry name" value="HTH_ARAC"/>
    <property type="match status" value="1"/>
</dbReference>
<keyword evidence="2" id="KW-0804">Transcription</keyword>
<feature type="domain" description="HTH araC/xylS-type" evidence="3">
    <location>
        <begin position="209"/>
        <end position="307"/>
    </location>
</feature>
<dbReference type="Gene3D" id="1.10.10.60">
    <property type="entry name" value="Homeodomain-like"/>
    <property type="match status" value="2"/>
</dbReference>
<dbReference type="InterPro" id="IPR053142">
    <property type="entry name" value="PchR_regulatory_protein"/>
</dbReference>